<name>A0ACC3C5Q8_PYRYE</name>
<protein>
    <submittedName>
        <fullName evidence="1">Uncharacterized protein</fullName>
    </submittedName>
</protein>
<accession>A0ACC3C5Q8</accession>
<gene>
    <name evidence="1" type="ORF">I4F81_007949</name>
</gene>
<organism evidence="1 2">
    <name type="scientific">Pyropia yezoensis</name>
    <name type="common">Susabi-nori</name>
    <name type="synonym">Porphyra yezoensis</name>
    <dbReference type="NCBI Taxonomy" id="2788"/>
    <lineage>
        <taxon>Eukaryota</taxon>
        <taxon>Rhodophyta</taxon>
        <taxon>Bangiophyceae</taxon>
        <taxon>Bangiales</taxon>
        <taxon>Bangiaceae</taxon>
        <taxon>Pyropia</taxon>
    </lineage>
</organism>
<dbReference type="EMBL" id="CM020619">
    <property type="protein sequence ID" value="KAK1865418.1"/>
    <property type="molecule type" value="Genomic_DNA"/>
</dbReference>
<reference evidence="1" key="1">
    <citation type="submission" date="2019-11" db="EMBL/GenBank/DDBJ databases">
        <title>Nori genome reveals adaptations in red seaweeds to the harsh intertidal environment.</title>
        <authorList>
            <person name="Wang D."/>
            <person name="Mao Y."/>
        </authorList>
    </citation>
    <scope>NUCLEOTIDE SEQUENCE</scope>
    <source>
        <tissue evidence="1">Gametophyte</tissue>
    </source>
</reference>
<sequence length="251" mass="26166">MQGLVQSVFDKLLPPACPTYTGLLPLITTLLQDRSCFRAALSKGLGLGIVAAAGLIKLPQIVSIVTSRSSAGLSKTTFLVETFGHTYNLAAHVRQGYPPSTYGDFAALLVQNYVLLVLIYAYSGQPALGVSIVVGAVSLLGGMCNSGFPLGLLQTLTAGNVVLVFASRLPQALANYRAGSTGTLSAVTCVGMWLGATARIFTTLTEVDDPSILAGYVAAAVLNGIIAGQVLYYRGIKSRRGTQPSPAKKVQ</sequence>
<keyword evidence="2" id="KW-1185">Reference proteome</keyword>
<dbReference type="Proteomes" id="UP000798662">
    <property type="component" value="Chromosome 2"/>
</dbReference>
<evidence type="ECO:0000313" key="1">
    <source>
        <dbReference type="EMBL" id="KAK1865418.1"/>
    </source>
</evidence>
<evidence type="ECO:0000313" key="2">
    <source>
        <dbReference type="Proteomes" id="UP000798662"/>
    </source>
</evidence>
<comment type="caution">
    <text evidence="1">The sequence shown here is derived from an EMBL/GenBank/DDBJ whole genome shotgun (WGS) entry which is preliminary data.</text>
</comment>
<proteinExistence type="predicted"/>